<gene>
    <name evidence="4" type="primary">LOC100194165</name>
</gene>
<organism evidence="4 5">
    <name type="scientific">Zea mays</name>
    <name type="common">Maize</name>
    <dbReference type="NCBI Taxonomy" id="4577"/>
    <lineage>
        <taxon>Eukaryota</taxon>
        <taxon>Viridiplantae</taxon>
        <taxon>Streptophyta</taxon>
        <taxon>Embryophyta</taxon>
        <taxon>Tracheophyta</taxon>
        <taxon>Spermatophyta</taxon>
        <taxon>Magnoliopsida</taxon>
        <taxon>Liliopsida</taxon>
        <taxon>Poales</taxon>
        <taxon>Poaceae</taxon>
        <taxon>PACMAD clade</taxon>
        <taxon>Panicoideae</taxon>
        <taxon>Andropogonodae</taxon>
        <taxon>Andropogoneae</taxon>
        <taxon>Tripsacinae</taxon>
        <taxon>Zea</taxon>
    </lineage>
</organism>
<evidence type="ECO:0000256" key="2">
    <source>
        <dbReference type="SAM" id="SignalP"/>
    </source>
</evidence>
<dbReference type="Pfam" id="PF03080">
    <property type="entry name" value="Neprosin"/>
    <property type="match status" value="1"/>
</dbReference>
<feature type="compositionally biased region" description="Basic and acidic residues" evidence="1">
    <location>
        <begin position="101"/>
        <end position="119"/>
    </location>
</feature>
<reference evidence="4" key="2">
    <citation type="submission" date="2019-07" db="EMBL/GenBank/DDBJ databases">
        <authorList>
            <person name="Seetharam A."/>
            <person name="Woodhouse M."/>
            <person name="Cannon E."/>
        </authorList>
    </citation>
    <scope>NUCLEOTIDE SEQUENCE [LARGE SCALE GENOMIC DNA]</scope>
    <source>
        <strain evidence="4">cv. B73</strain>
    </source>
</reference>
<evidence type="ECO:0000256" key="1">
    <source>
        <dbReference type="SAM" id="MobiDB-lite"/>
    </source>
</evidence>
<feature type="region of interest" description="Disordered" evidence="1">
    <location>
        <begin position="99"/>
        <end position="162"/>
    </location>
</feature>
<evidence type="ECO:0000259" key="3">
    <source>
        <dbReference type="PROSITE" id="PS52045"/>
    </source>
</evidence>
<keyword evidence="6" id="KW-1267">Proteomics identification</keyword>
<keyword evidence="2" id="KW-0732">Signal</keyword>
<reference evidence="4" key="3">
    <citation type="submission" date="2021-05" db="UniProtKB">
        <authorList>
            <consortium name="EnsemblPlants"/>
        </authorList>
    </citation>
    <scope>IDENTIFICATION</scope>
    <source>
        <strain evidence="4">cv. B73</strain>
    </source>
</reference>
<dbReference type="AlphaFoldDB" id="A0A804PYQ2"/>
<dbReference type="Pfam" id="PF14365">
    <property type="entry name" value="Neprosin_AP"/>
    <property type="match status" value="1"/>
</dbReference>
<name>A0A804PYQ2_MAIZE</name>
<feature type="region of interest" description="Disordered" evidence="1">
    <location>
        <begin position="184"/>
        <end position="212"/>
    </location>
</feature>
<dbReference type="Gramene" id="Zm00001eb283390_T004">
    <property type="protein sequence ID" value="Zm00001eb283390_P004"/>
    <property type="gene ID" value="Zm00001eb283390"/>
</dbReference>
<dbReference type="InterPro" id="IPR004314">
    <property type="entry name" value="Neprosin"/>
</dbReference>
<evidence type="ECO:0007829" key="6">
    <source>
        <dbReference type="PeptideAtlas" id="A0A804PYQ2"/>
    </source>
</evidence>
<dbReference type="OrthoDB" id="1858978at2759"/>
<dbReference type="EnsemblPlants" id="Zm00001eb283390_T004">
    <property type="protein sequence ID" value="Zm00001eb283390_P004"/>
    <property type="gene ID" value="Zm00001eb283390"/>
</dbReference>
<dbReference type="FunFam" id="3.90.1320.10:FF:000001">
    <property type="entry name" value="Putative carboxyl-terminal proteinase"/>
    <property type="match status" value="1"/>
</dbReference>
<protein>
    <recommendedName>
        <fullName evidence="3">Neprosin PEP catalytic domain-containing protein</fullName>
    </recommendedName>
</protein>
<evidence type="ECO:0000313" key="5">
    <source>
        <dbReference type="Proteomes" id="UP000007305"/>
    </source>
</evidence>
<feature type="signal peptide" evidence="2">
    <location>
        <begin position="1"/>
        <end position="34"/>
    </location>
</feature>
<feature type="chain" id="PRO_5033065729" description="Neprosin PEP catalytic domain-containing protein" evidence="2">
    <location>
        <begin position="35"/>
        <end position="517"/>
    </location>
</feature>
<keyword evidence="5" id="KW-1185">Reference proteome</keyword>
<dbReference type="InterPro" id="IPR025521">
    <property type="entry name" value="Neprosin_propep"/>
</dbReference>
<accession>A0A804PYQ2</accession>
<evidence type="ECO:0000313" key="4">
    <source>
        <dbReference type="EnsemblPlants" id="Zm00001eb283390_P004"/>
    </source>
</evidence>
<proteinExistence type="evidence at protein level"/>
<dbReference type="Gene3D" id="3.90.1320.10">
    <property type="entry name" value="Outer-capsid protein sigma 3, large lobe"/>
    <property type="match status" value="1"/>
</dbReference>
<dbReference type="Proteomes" id="UP000007305">
    <property type="component" value="Chromosome 6"/>
</dbReference>
<dbReference type="InterPro" id="IPR053168">
    <property type="entry name" value="Glutamic_endopeptidase"/>
</dbReference>
<dbReference type="PANTHER" id="PTHR31589">
    <property type="entry name" value="PROTEIN, PUTATIVE (DUF239)-RELATED-RELATED"/>
    <property type="match status" value="1"/>
</dbReference>
<reference evidence="5" key="1">
    <citation type="journal article" date="2009" name="Science">
        <title>The B73 maize genome: complexity, diversity, and dynamics.</title>
        <authorList>
            <person name="Schnable P.S."/>
            <person name="Ware D."/>
            <person name="Fulton R.S."/>
            <person name="Stein J.C."/>
            <person name="Wei F."/>
            <person name="Pasternak S."/>
            <person name="Liang C."/>
            <person name="Zhang J."/>
            <person name="Fulton L."/>
            <person name="Graves T.A."/>
            <person name="Minx P."/>
            <person name="Reily A.D."/>
            <person name="Courtney L."/>
            <person name="Kruchowski S.S."/>
            <person name="Tomlinson C."/>
            <person name="Strong C."/>
            <person name="Delehaunty K."/>
            <person name="Fronick C."/>
            <person name="Courtney B."/>
            <person name="Rock S.M."/>
            <person name="Belter E."/>
            <person name="Du F."/>
            <person name="Kim K."/>
            <person name="Abbott R.M."/>
            <person name="Cotton M."/>
            <person name="Levy A."/>
            <person name="Marchetto P."/>
            <person name="Ochoa K."/>
            <person name="Jackson S.M."/>
            <person name="Gillam B."/>
            <person name="Chen W."/>
            <person name="Yan L."/>
            <person name="Higginbotham J."/>
            <person name="Cardenas M."/>
            <person name="Waligorski J."/>
            <person name="Applebaum E."/>
            <person name="Phelps L."/>
            <person name="Falcone J."/>
            <person name="Kanchi K."/>
            <person name="Thane T."/>
            <person name="Scimone A."/>
            <person name="Thane N."/>
            <person name="Henke J."/>
            <person name="Wang T."/>
            <person name="Ruppert J."/>
            <person name="Shah N."/>
            <person name="Rotter K."/>
            <person name="Hodges J."/>
            <person name="Ingenthron E."/>
            <person name="Cordes M."/>
            <person name="Kohlberg S."/>
            <person name="Sgro J."/>
            <person name="Delgado B."/>
            <person name="Mead K."/>
            <person name="Chinwalla A."/>
            <person name="Leonard S."/>
            <person name="Crouse K."/>
            <person name="Collura K."/>
            <person name="Kudrna D."/>
            <person name="Currie J."/>
            <person name="He R."/>
            <person name="Angelova A."/>
            <person name="Rajasekar S."/>
            <person name="Mueller T."/>
            <person name="Lomeli R."/>
            <person name="Scara G."/>
            <person name="Ko A."/>
            <person name="Delaney K."/>
            <person name="Wissotski M."/>
            <person name="Lopez G."/>
            <person name="Campos D."/>
            <person name="Braidotti M."/>
            <person name="Ashley E."/>
            <person name="Golser W."/>
            <person name="Kim H."/>
            <person name="Lee S."/>
            <person name="Lin J."/>
            <person name="Dujmic Z."/>
            <person name="Kim W."/>
            <person name="Talag J."/>
            <person name="Zuccolo A."/>
            <person name="Fan C."/>
            <person name="Sebastian A."/>
            <person name="Kramer M."/>
            <person name="Spiegel L."/>
            <person name="Nascimento L."/>
            <person name="Zutavern T."/>
            <person name="Miller B."/>
            <person name="Ambroise C."/>
            <person name="Muller S."/>
            <person name="Spooner W."/>
            <person name="Narechania A."/>
            <person name="Ren L."/>
            <person name="Wei S."/>
            <person name="Kumari S."/>
            <person name="Faga B."/>
            <person name="Levy M.J."/>
            <person name="McMahan L."/>
            <person name="Van Buren P."/>
            <person name="Vaughn M.W."/>
            <person name="Ying K."/>
            <person name="Yeh C.-T."/>
            <person name="Emrich S.J."/>
            <person name="Jia Y."/>
            <person name="Kalyanaraman A."/>
            <person name="Hsia A.-P."/>
            <person name="Barbazuk W.B."/>
            <person name="Baucom R.S."/>
            <person name="Brutnell T.P."/>
            <person name="Carpita N.C."/>
            <person name="Chaparro C."/>
            <person name="Chia J.-M."/>
            <person name="Deragon J.-M."/>
            <person name="Estill J.C."/>
            <person name="Fu Y."/>
            <person name="Jeddeloh J.A."/>
            <person name="Han Y."/>
            <person name="Lee H."/>
            <person name="Li P."/>
            <person name="Lisch D.R."/>
            <person name="Liu S."/>
            <person name="Liu Z."/>
            <person name="Nagel D.H."/>
            <person name="McCann M.C."/>
            <person name="SanMiguel P."/>
            <person name="Myers A.M."/>
            <person name="Nettleton D."/>
            <person name="Nguyen J."/>
            <person name="Penning B.W."/>
            <person name="Ponnala L."/>
            <person name="Schneider K.L."/>
            <person name="Schwartz D.C."/>
            <person name="Sharma A."/>
            <person name="Soderlund C."/>
            <person name="Springer N.M."/>
            <person name="Sun Q."/>
            <person name="Wang H."/>
            <person name="Waterman M."/>
            <person name="Westerman R."/>
            <person name="Wolfgruber T.K."/>
            <person name="Yang L."/>
            <person name="Yu Y."/>
            <person name="Zhang L."/>
            <person name="Zhou S."/>
            <person name="Zhu Q."/>
            <person name="Bennetzen J.L."/>
            <person name="Dawe R.K."/>
            <person name="Jiang J."/>
            <person name="Jiang N."/>
            <person name="Presting G.G."/>
            <person name="Wessler S.R."/>
            <person name="Aluru S."/>
            <person name="Martienssen R.A."/>
            <person name="Clifton S.W."/>
            <person name="McCombie W.R."/>
            <person name="Wing R.A."/>
            <person name="Wilson R.K."/>
        </authorList>
    </citation>
    <scope>NUCLEOTIDE SEQUENCE [LARGE SCALE GENOMIC DNA]</scope>
    <source>
        <strain evidence="5">cv. B73</strain>
    </source>
</reference>
<feature type="domain" description="Neprosin PEP catalytic" evidence="3">
    <location>
        <begin position="262"/>
        <end position="517"/>
    </location>
</feature>
<sequence>MASCLCFRRRRRPIIASSVPFFLLLVSFLASASASSTTTTKLLGSGNNATRRVTFSSEELRGLRSITARLARLRDASVKTIQSPDGDVIDCVPAHLQPAFEHPKLRSQKPEEEPEERPRSSAGRFSDADLDEDDDPLPQVWRRSGEHCPEGTVPVRRTTEDDVLRATASSATRFGMKARGAGLGFARRDSTGGGHEVSANRRSLSHRRGDDGRRSTVNTPIIYLWLCKRSARNLLINGTPHTMKSGNDTNNCVIIVVCLRLASPIHPAQHAVGYVTGGQFYGAKASLNVWPAQVASPAEFSLSQIWVISGAFGNDLNTIEAGWQVSPQLYGDNSPRFFTYWTDDAYQETGCYNLHCSGFVQTSSRVAIGAAISPVSSYAGRQFDVTLLIWKDPRRGHWWLQLGSGALVGYWPSALFTHLGSRADMVQFGGEVVNARPAGAPHTPTQMGSGRFPAEGYARAAYFRNVQLVDWDNNLVPAAGLRLLADRPGCYDIAGGSGGAWGTYFYYGGPGRNARCP</sequence>
<dbReference type="PANTHER" id="PTHR31589:SF131">
    <property type="entry name" value="OS05G0169800 PROTEIN"/>
    <property type="match status" value="1"/>
</dbReference>
<dbReference type="PROSITE" id="PS52045">
    <property type="entry name" value="NEPROSIN_PEP_CD"/>
    <property type="match status" value="1"/>
</dbReference>